<dbReference type="PANTHER" id="PTHR43358:SF4">
    <property type="entry name" value="ALPHA_BETA HYDROLASE FOLD-1 DOMAIN-CONTAINING PROTEIN"/>
    <property type="match status" value="1"/>
</dbReference>
<keyword evidence="4" id="KW-1185">Reference proteome</keyword>
<dbReference type="OrthoDB" id="9776685at2"/>
<dbReference type="STRING" id="755172.HMPREF1863_01166"/>
<dbReference type="AlphaFoldDB" id="A0A134AE68"/>
<proteinExistence type="predicted"/>
<sequence length="311" mass="34222">MNKVLRAVIIVLIVVLLAFTGFSFYIGGRVFDGFSNGVSREETIKNAKGFERQIHELEKKYAVKEVLVKDSGESDAIPALLVKREGNQNVVCMIHGMGGTKETLAPLMEGFLQKGFDVIAYDQRNSGENQKEYNTFGALESRDALAVLHYIAPAYKGGKVALWGESLGALTAVLAAGEDDSLIDCLILDSPVSDGRVMIENEMVSIAESQNIPIEYLSATGSLYSKFKIGASFKDMDGVRAMKKVSKPVLITNSKDDKLTPPSMAEDLFSAVGHDQKKMETVTGYKHATYPYRKNDEYMKTVGSFLDQYLQ</sequence>
<dbReference type="PANTHER" id="PTHR43358">
    <property type="entry name" value="ALPHA/BETA-HYDROLASE"/>
    <property type="match status" value="1"/>
</dbReference>
<evidence type="ECO:0000313" key="3">
    <source>
        <dbReference type="EMBL" id="KXB65955.1"/>
    </source>
</evidence>
<feature type="domain" description="AB hydrolase-1" evidence="2">
    <location>
        <begin position="89"/>
        <end position="197"/>
    </location>
</feature>
<dbReference type="InterPro" id="IPR052920">
    <property type="entry name" value="DNA-binding_regulatory"/>
</dbReference>
<gene>
    <name evidence="3" type="ORF">HMPREF1863_01166</name>
</gene>
<dbReference type="Gene3D" id="3.40.50.1820">
    <property type="entry name" value="alpha/beta hydrolase"/>
    <property type="match status" value="1"/>
</dbReference>
<reference evidence="4" key="1">
    <citation type="submission" date="2016-01" db="EMBL/GenBank/DDBJ databases">
        <authorList>
            <person name="Mitreva M."/>
            <person name="Pepin K.H."/>
            <person name="Mihindukulasuriya K.A."/>
            <person name="Fulton R."/>
            <person name="Fronick C."/>
            <person name="O'Laughlin M."/>
            <person name="Miner T."/>
            <person name="Herter B."/>
            <person name="Rosa B.A."/>
            <person name="Cordes M."/>
            <person name="Tomlinson C."/>
            <person name="Wollam A."/>
            <person name="Palsikar V.B."/>
            <person name="Mardis E.R."/>
            <person name="Wilson R.K."/>
        </authorList>
    </citation>
    <scope>NUCLEOTIDE SEQUENCE [LARGE SCALE GENOMIC DNA]</scope>
    <source>
        <strain evidence="4">DNF00729</strain>
    </source>
</reference>
<dbReference type="Proteomes" id="UP000070442">
    <property type="component" value="Unassembled WGS sequence"/>
</dbReference>
<keyword evidence="1" id="KW-1133">Transmembrane helix</keyword>
<dbReference type="PATRIC" id="fig|755172.3.peg.1127"/>
<dbReference type="SUPFAM" id="SSF53474">
    <property type="entry name" value="alpha/beta-Hydrolases"/>
    <property type="match status" value="1"/>
</dbReference>
<feature type="transmembrane region" description="Helical" evidence="1">
    <location>
        <begin position="7"/>
        <end position="26"/>
    </location>
</feature>
<dbReference type="InterPro" id="IPR000073">
    <property type="entry name" value="AB_hydrolase_1"/>
</dbReference>
<dbReference type="Pfam" id="PF00561">
    <property type="entry name" value="Abhydrolase_1"/>
    <property type="match status" value="1"/>
</dbReference>
<dbReference type="InterPro" id="IPR029058">
    <property type="entry name" value="AB_hydrolase_fold"/>
</dbReference>
<evidence type="ECO:0000256" key="1">
    <source>
        <dbReference type="SAM" id="Phobius"/>
    </source>
</evidence>
<protein>
    <recommendedName>
        <fullName evidence="2">AB hydrolase-1 domain-containing protein</fullName>
    </recommendedName>
</protein>
<comment type="caution">
    <text evidence="3">The sequence shown here is derived from an EMBL/GenBank/DDBJ whole genome shotgun (WGS) entry which is preliminary data.</text>
</comment>
<keyword evidence="1" id="KW-0472">Membrane</keyword>
<evidence type="ECO:0000313" key="4">
    <source>
        <dbReference type="Proteomes" id="UP000070442"/>
    </source>
</evidence>
<evidence type="ECO:0000259" key="2">
    <source>
        <dbReference type="Pfam" id="PF00561"/>
    </source>
</evidence>
<name>A0A134AE68_9FIRM</name>
<dbReference type="RefSeq" id="WP_068368218.1">
    <property type="nucleotide sequence ID" value="NZ_KQ960178.1"/>
</dbReference>
<organism evidence="3 4">
    <name type="scientific">Aedoeadaptatus coxii</name>
    <dbReference type="NCBI Taxonomy" id="755172"/>
    <lineage>
        <taxon>Bacteria</taxon>
        <taxon>Bacillati</taxon>
        <taxon>Bacillota</taxon>
        <taxon>Tissierellia</taxon>
        <taxon>Tissierellales</taxon>
        <taxon>Peptoniphilaceae</taxon>
        <taxon>Aedoeadaptatus</taxon>
    </lineage>
</organism>
<keyword evidence="1" id="KW-0812">Transmembrane</keyword>
<dbReference type="EMBL" id="LSDG01000036">
    <property type="protein sequence ID" value="KXB65955.1"/>
    <property type="molecule type" value="Genomic_DNA"/>
</dbReference>
<accession>A0A134AE68</accession>